<evidence type="ECO:0000256" key="4">
    <source>
        <dbReference type="ARBA" id="ARBA00022729"/>
    </source>
</evidence>
<keyword evidence="3" id="KW-0479">Metal-binding</keyword>
<dbReference type="Proteomes" id="UP001314241">
    <property type="component" value="Unassembled WGS sequence"/>
</dbReference>
<keyword evidence="7" id="KW-1185">Reference proteome</keyword>
<dbReference type="PANTHER" id="PTHR42953">
    <property type="entry name" value="HIGH-AFFINITY ZINC UPTAKE SYSTEM PROTEIN ZNUA-RELATED"/>
    <property type="match status" value="1"/>
</dbReference>
<dbReference type="SUPFAM" id="SSF53807">
    <property type="entry name" value="Helical backbone' metal receptor"/>
    <property type="match status" value="1"/>
</dbReference>
<dbReference type="Pfam" id="PF01297">
    <property type="entry name" value="ZnuA"/>
    <property type="match status" value="1"/>
</dbReference>
<organism evidence="6 7">
    <name type="scientific">Eupransor demetentiae</name>
    <dbReference type="NCBI Taxonomy" id="3109584"/>
    <lineage>
        <taxon>Bacteria</taxon>
        <taxon>Bacillati</taxon>
        <taxon>Bacillota</taxon>
        <taxon>Bacilli</taxon>
        <taxon>Lactobacillales</taxon>
        <taxon>Lactobacillaceae</taxon>
        <taxon>Eupransor</taxon>
    </lineage>
</organism>
<name>A0ABM9N6M5_9LACO</name>
<proteinExistence type="predicted"/>
<evidence type="ECO:0000256" key="1">
    <source>
        <dbReference type="ARBA" id="ARBA00004196"/>
    </source>
</evidence>
<evidence type="ECO:0000256" key="3">
    <source>
        <dbReference type="ARBA" id="ARBA00022723"/>
    </source>
</evidence>
<keyword evidence="4 5" id="KW-0732">Signal</keyword>
<dbReference type="Gene3D" id="3.40.50.1980">
    <property type="entry name" value="Nitrogenase molybdenum iron protein domain"/>
    <property type="match status" value="2"/>
</dbReference>
<evidence type="ECO:0000313" key="6">
    <source>
        <dbReference type="EMBL" id="CAK8054887.1"/>
    </source>
</evidence>
<accession>A0ABM9N6M5</accession>
<dbReference type="RefSeq" id="WP_349642432.1">
    <property type="nucleotide sequence ID" value="NZ_CAWVOH010000004.1"/>
</dbReference>
<protein>
    <submittedName>
        <fullName evidence="6">Zn-binding component ZnuA (ZnuA)</fullName>
    </submittedName>
</protein>
<comment type="caution">
    <text evidence="6">The sequence shown here is derived from an EMBL/GenBank/DDBJ whole genome shotgun (WGS) entry which is preliminary data.</text>
</comment>
<dbReference type="PANTHER" id="PTHR42953:SF1">
    <property type="entry name" value="METAL-BINDING PROTEIN HI_0362-RELATED"/>
    <property type="match status" value="1"/>
</dbReference>
<evidence type="ECO:0000313" key="7">
    <source>
        <dbReference type="Proteomes" id="UP001314241"/>
    </source>
</evidence>
<evidence type="ECO:0000256" key="5">
    <source>
        <dbReference type="SAM" id="SignalP"/>
    </source>
</evidence>
<reference evidence="6 7" key="1">
    <citation type="submission" date="2024-01" db="EMBL/GenBank/DDBJ databases">
        <authorList>
            <person name="Botero Cardona J."/>
        </authorList>
    </citation>
    <scope>NUCLEOTIDE SEQUENCE [LARGE SCALE GENOMIC DNA]</scope>
    <source>
        <strain evidence="6 7">LMG 33000</strain>
    </source>
</reference>
<feature type="chain" id="PRO_5047160513" evidence="5">
    <location>
        <begin position="24"/>
        <end position="302"/>
    </location>
</feature>
<dbReference type="InterPro" id="IPR006127">
    <property type="entry name" value="ZnuA-like"/>
</dbReference>
<comment type="subcellular location">
    <subcellularLocation>
        <location evidence="1">Cell envelope</location>
    </subcellularLocation>
</comment>
<keyword evidence="2" id="KW-0813">Transport</keyword>
<dbReference type="EMBL" id="CAWVOH010000004">
    <property type="protein sequence ID" value="CAK8054887.1"/>
    <property type="molecule type" value="Genomic_DNA"/>
</dbReference>
<gene>
    <name evidence="6" type="ORF">R54876_GBNLAHCA_01470</name>
</gene>
<evidence type="ECO:0000256" key="2">
    <source>
        <dbReference type="ARBA" id="ARBA00022448"/>
    </source>
</evidence>
<feature type="signal peptide" evidence="5">
    <location>
        <begin position="1"/>
        <end position="23"/>
    </location>
</feature>
<sequence length="302" mass="33463">MKKSSKIMLVVMLLVVLALGAYAIFKPNDSKDTSTTAKQSGKITIIASTNVYSEIADKVAGKYGQVSAVITKQSVSPEDYEPTAKVANEVSQADIALANGLGYDSWMNKLAKASSSTQLIQVGSDVVKSDDKANPHLWNNPDYMAQTAYYLADQLAKKDPKHKDYYQDNAKQYEQSLQPVRDMMNRIREESQGAQVAQTETVYQYMLQNLGYNIADEGFAEAIAEGNDPSPAVLSQLQNDIKDHKLKFLVQNTQTTGSTVDHLVKLAKQNDTPIIKVTETIPNHTSYVDWKLSELKQIKALY</sequence>
<dbReference type="InterPro" id="IPR050492">
    <property type="entry name" value="Bact_metal-bind_prot9"/>
</dbReference>